<sequence>MAVIKAVSSKAGIGHAIDYVTKKEKTEEKLVSGLHCEPETVKEEMQATKELWGKTDGRTYKHYVQSYHEDEEITPEQAHKNAVELAEHTKAWKGHEVLIATHIDKGHIHTHFIVNSVNYEDGHKLQWSKHDLKDLKERCNEQSREQGLHVPEKGKTFAGEVREETVAWSKDTYQLLKQAEQGKVKSYVQDIALAVLDCKETATSRETFIRLMNERGYGVDWQDSHKYITYTDLAREQAGEKACKIRDNKLEKYYNMEFGKESMEHEFERNARTAEAEQSKRAASRVKPTEPDRAGKQSAQRSVGAVERELRGIDEAVKSRTSKGRAEQAERRRAEQEAHQRAETERRAAEEQQRIASRRYIGRDWEPER</sequence>
<accession>A0A0H5Q563</accession>
<reference evidence="3" key="2">
    <citation type="submission" date="2015-07" db="EMBL/GenBank/DDBJ databases">
        <title>Plasmids, circular viruses and viroids from rat gut.</title>
        <authorList>
            <person name="Jorgensen T.J."/>
            <person name="Hansen M.A."/>
            <person name="Xu Z."/>
            <person name="Tabak M.A."/>
            <person name="Sorensen S.J."/>
            <person name="Hansen L.H."/>
        </authorList>
    </citation>
    <scope>NUCLEOTIDE SEQUENCE</scope>
    <source>
        <plasmid evidence="3">pRGFK1348</plasmid>
    </source>
</reference>
<evidence type="ECO:0000313" key="3">
    <source>
        <dbReference type="EMBL" id="CRY97008.1"/>
    </source>
</evidence>
<feature type="domain" description="MobA/VirD2-like nuclease" evidence="2">
    <location>
        <begin position="19"/>
        <end position="148"/>
    </location>
</feature>
<evidence type="ECO:0000256" key="1">
    <source>
        <dbReference type="SAM" id="MobiDB-lite"/>
    </source>
</evidence>
<evidence type="ECO:0000259" key="2">
    <source>
        <dbReference type="Pfam" id="PF03432"/>
    </source>
</evidence>
<proteinExistence type="predicted"/>
<dbReference type="InterPro" id="IPR005094">
    <property type="entry name" value="Endonuclease_MobA/VirD2"/>
</dbReference>
<geneLocation type="plasmid" evidence="3">
    <name>pRGFK1348</name>
</geneLocation>
<feature type="compositionally biased region" description="Basic and acidic residues" evidence="1">
    <location>
        <begin position="265"/>
        <end position="280"/>
    </location>
</feature>
<dbReference type="AlphaFoldDB" id="A0A0H5Q563"/>
<reference evidence="3" key="1">
    <citation type="submission" date="2015-06" db="EMBL/GenBank/DDBJ databases">
        <authorList>
            <person name="Joergensen T."/>
        </authorList>
    </citation>
    <scope>NUCLEOTIDE SEQUENCE</scope>
    <source>
        <plasmid evidence="3">pRGFK1348</plasmid>
    </source>
</reference>
<keyword evidence="3" id="KW-0614">Plasmid</keyword>
<name>A0A0H5Q563_9ZZZZ</name>
<dbReference type="EMBL" id="LN853910">
    <property type="protein sequence ID" value="CRY97008.1"/>
    <property type="molecule type" value="Genomic_DNA"/>
</dbReference>
<feature type="region of interest" description="Disordered" evidence="1">
    <location>
        <begin position="265"/>
        <end position="369"/>
    </location>
</feature>
<feature type="compositionally biased region" description="Basic and acidic residues" evidence="1">
    <location>
        <begin position="306"/>
        <end position="353"/>
    </location>
</feature>
<dbReference type="Pfam" id="PF03432">
    <property type="entry name" value="Relaxase"/>
    <property type="match status" value="1"/>
</dbReference>
<protein>
    <recommendedName>
        <fullName evidence="2">MobA/VirD2-like nuclease domain-containing protein</fullName>
    </recommendedName>
</protein>
<organism evidence="3">
    <name type="scientific">uncultured prokaryote</name>
    <dbReference type="NCBI Taxonomy" id="198431"/>
    <lineage>
        <taxon>unclassified sequences</taxon>
        <taxon>environmental samples</taxon>
    </lineage>
</organism>